<sequence length="613" mass="67630">MYVDSVQRGGRVEIIANDQGHRITPSWVSFSDEERLVGDAAKNAYHSNPENTVFDAKRLIGRKIDDPDIQRDQKHWPFKVVKKNDKPAIEVEFKGAKRQFTPEEISAMVLVKMKETAEAYLGKTVTHAVVTVPAYFNDAQRQATKDAGTIAGLQVLRIINEPTAAAIAYGLDKKGGESQIIVYDLGGGTFDVSLLSIDDGVFEVLATAGDTHLGGEDFDNRVIDYFVKLYKKKTGSDVSSNLRALGKLKREVEKAKRTLSSQQSTRLEIESFENGNDFSETLTRAKFEELNMDLFRKTMKPVEQVLKDANLKKEDIDEARCTYNVQQLLKEYFNKEPSKGINPDEAVAYGAAVQGGILSGDESLGDVVLVDVNPLTLGIETTGGVMTKLIPRNTVIPTRKSQIFSTAADNQPTVLIQVYEGERSLTKDNNLLGKFELTSIPPAPRGVPQIEVIFEIDANGVLNVKAADKGTGKSESITITNEKGRLSPEEIERMVKEAEEFAAEDEANRKRIEALNGLSTFVYSLKSQLGDQEGLGGKIDDEDKKSLLSTIKETTEWIDEYGQSATAEDLEEKLQEVQNVVNPITSKLYSGGADYAAGADDDDQEPFRSHDEL</sequence>
<evidence type="ECO:0000256" key="5">
    <source>
        <dbReference type="ARBA" id="ARBA00022741"/>
    </source>
</evidence>
<evidence type="ECO:0000256" key="8">
    <source>
        <dbReference type="ARBA" id="ARBA00023016"/>
    </source>
</evidence>
<evidence type="ECO:0000256" key="4">
    <source>
        <dbReference type="ARBA" id="ARBA00022729"/>
    </source>
</evidence>
<feature type="region of interest" description="Disordered" evidence="12">
    <location>
        <begin position="591"/>
        <end position="613"/>
    </location>
</feature>
<comment type="caution">
    <text evidence="13">The sequence shown here is derived from an EMBL/GenBank/DDBJ whole genome shotgun (WGS) entry which is preliminary data.</text>
</comment>
<accession>A0A4S4KHG4</accession>
<dbReference type="Gene3D" id="2.60.34.10">
    <property type="entry name" value="Substrate Binding Domain Of DNAk, Chain A, domain 1"/>
    <property type="match status" value="1"/>
</dbReference>
<protein>
    <recommendedName>
        <fullName evidence="10">Heat shock 70 kDa protein C</fullName>
        <ecNumber evidence="3">3.6.4.10</ecNumber>
    </recommendedName>
</protein>
<dbReference type="FunFam" id="3.90.640.10:FF:000153">
    <property type="entry name" value="Endoplasmic reticulum chaperone BiP"/>
    <property type="match status" value="1"/>
</dbReference>
<gene>
    <name evidence="13" type="ORF">EW026_g4339</name>
</gene>
<dbReference type="PROSITE" id="PS00329">
    <property type="entry name" value="HSP70_2"/>
    <property type="match status" value="1"/>
</dbReference>
<evidence type="ECO:0000256" key="12">
    <source>
        <dbReference type="SAM" id="MobiDB-lite"/>
    </source>
</evidence>
<evidence type="ECO:0000256" key="3">
    <source>
        <dbReference type="ARBA" id="ARBA00012554"/>
    </source>
</evidence>
<dbReference type="Gene3D" id="3.90.640.10">
    <property type="entry name" value="Actin, Chain A, domain 4"/>
    <property type="match status" value="1"/>
</dbReference>
<organism evidence="13 14">
    <name type="scientific">Hermanssonia centrifuga</name>
    <dbReference type="NCBI Taxonomy" id="98765"/>
    <lineage>
        <taxon>Eukaryota</taxon>
        <taxon>Fungi</taxon>
        <taxon>Dikarya</taxon>
        <taxon>Basidiomycota</taxon>
        <taxon>Agaricomycotina</taxon>
        <taxon>Agaricomycetes</taxon>
        <taxon>Polyporales</taxon>
        <taxon>Meruliaceae</taxon>
        <taxon>Hermanssonia</taxon>
    </lineage>
</organism>
<evidence type="ECO:0000313" key="14">
    <source>
        <dbReference type="Proteomes" id="UP000309038"/>
    </source>
</evidence>
<dbReference type="NCBIfam" id="NF001413">
    <property type="entry name" value="PRK00290.1"/>
    <property type="match status" value="1"/>
</dbReference>
<evidence type="ECO:0000256" key="10">
    <source>
        <dbReference type="ARBA" id="ARBA00069297"/>
    </source>
</evidence>
<comment type="similarity">
    <text evidence="2 11">Belongs to the heat shock protein 70 family.</text>
</comment>
<dbReference type="InterPro" id="IPR042050">
    <property type="entry name" value="BIP_NBD"/>
</dbReference>
<keyword evidence="8" id="KW-0346">Stress response</keyword>
<dbReference type="FunFam" id="3.30.420.40:FF:000026">
    <property type="entry name" value="Heat shock protein 70"/>
    <property type="match status" value="1"/>
</dbReference>
<keyword evidence="7 11" id="KW-0067">ATP-binding</keyword>
<evidence type="ECO:0000256" key="2">
    <source>
        <dbReference type="ARBA" id="ARBA00007381"/>
    </source>
</evidence>
<comment type="subcellular location">
    <subcellularLocation>
        <location evidence="1">Endoplasmic reticulum lumen</location>
    </subcellularLocation>
</comment>
<evidence type="ECO:0000256" key="1">
    <source>
        <dbReference type="ARBA" id="ARBA00004319"/>
    </source>
</evidence>
<dbReference type="FunFam" id="1.20.1270.10:FF:000056">
    <property type="entry name" value="Putative Hsp70 family ATPase KAR2"/>
    <property type="match status" value="1"/>
</dbReference>
<dbReference type="FunFam" id="2.60.34.10:FF:000002">
    <property type="entry name" value="Heat shock 70 kDa"/>
    <property type="match status" value="1"/>
</dbReference>
<evidence type="ECO:0000256" key="11">
    <source>
        <dbReference type="RuleBase" id="RU003322"/>
    </source>
</evidence>
<dbReference type="SUPFAM" id="SSF100934">
    <property type="entry name" value="Heat shock protein 70kD (HSP70), C-terminal subdomain"/>
    <property type="match status" value="1"/>
</dbReference>
<dbReference type="EC" id="3.6.4.10" evidence="3"/>
<evidence type="ECO:0000256" key="7">
    <source>
        <dbReference type="ARBA" id="ARBA00022840"/>
    </source>
</evidence>
<dbReference type="InterPro" id="IPR043129">
    <property type="entry name" value="ATPase_NBD"/>
</dbReference>
<keyword evidence="6" id="KW-0256">Endoplasmic reticulum</keyword>
<dbReference type="EMBL" id="SGPJ01000153">
    <property type="protein sequence ID" value="THG97715.1"/>
    <property type="molecule type" value="Genomic_DNA"/>
</dbReference>
<dbReference type="PANTHER" id="PTHR19375">
    <property type="entry name" value="HEAT SHOCK PROTEIN 70KDA"/>
    <property type="match status" value="1"/>
</dbReference>
<dbReference type="InterPro" id="IPR013126">
    <property type="entry name" value="Hsp_70_fam"/>
</dbReference>
<dbReference type="Gene3D" id="3.30.420.40">
    <property type="match status" value="2"/>
</dbReference>
<keyword evidence="14" id="KW-1185">Reference proteome</keyword>
<dbReference type="AlphaFoldDB" id="A0A4S4KHG4"/>
<dbReference type="Proteomes" id="UP000309038">
    <property type="component" value="Unassembled WGS sequence"/>
</dbReference>
<dbReference type="CDD" id="cd10241">
    <property type="entry name" value="ASKHA_NBD_HSP70_BiP"/>
    <property type="match status" value="1"/>
</dbReference>
<dbReference type="InterPro" id="IPR029048">
    <property type="entry name" value="HSP70_C_sf"/>
</dbReference>
<dbReference type="GO" id="GO:0005788">
    <property type="term" value="C:endoplasmic reticulum lumen"/>
    <property type="evidence" value="ECO:0007669"/>
    <property type="project" value="UniProtKB-SubCell"/>
</dbReference>
<reference evidence="13 14" key="1">
    <citation type="submission" date="2019-02" db="EMBL/GenBank/DDBJ databases">
        <title>Genome sequencing of the rare red list fungi Phlebia centrifuga.</title>
        <authorList>
            <person name="Buettner E."/>
            <person name="Kellner H."/>
        </authorList>
    </citation>
    <scope>NUCLEOTIDE SEQUENCE [LARGE SCALE GENOMIC DNA]</scope>
    <source>
        <strain evidence="13 14">DSM 108282</strain>
    </source>
</reference>
<keyword evidence="5 11" id="KW-0547">Nucleotide-binding</keyword>
<dbReference type="Pfam" id="PF00012">
    <property type="entry name" value="HSP70"/>
    <property type="match status" value="1"/>
</dbReference>
<dbReference type="SUPFAM" id="SSF100920">
    <property type="entry name" value="Heat shock protein 70kD (HSP70), peptide-binding domain"/>
    <property type="match status" value="1"/>
</dbReference>
<keyword evidence="4" id="KW-0732">Signal</keyword>
<dbReference type="InterPro" id="IPR018181">
    <property type="entry name" value="Heat_shock_70_CS"/>
</dbReference>
<dbReference type="GO" id="GO:0005524">
    <property type="term" value="F:ATP binding"/>
    <property type="evidence" value="ECO:0007669"/>
    <property type="project" value="UniProtKB-KW"/>
</dbReference>
<proteinExistence type="inferred from homology"/>
<comment type="catalytic activity">
    <reaction evidence="9">
        <text>ATP + H2O = ADP + phosphate + H(+)</text>
        <dbReference type="Rhea" id="RHEA:13065"/>
        <dbReference type="ChEBI" id="CHEBI:15377"/>
        <dbReference type="ChEBI" id="CHEBI:15378"/>
        <dbReference type="ChEBI" id="CHEBI:30616"/>
        <dbReference type="ChEBI" id="CHEBI:43474"/>
        <dbReference type="ChEBI" id="CHEBI:456216"/>
        <dbReference type="EC" id="3.6.4.10"/>
    </reaction>
</comment>
<evidence type="ECO:0000313" key="13">
    <source>
        <dbReference type="EMBL" id="THG97715.1"/>
    </source>
</evidence>
<dbReference type="Gene3D" id="1.20.1270.10">
    <property type="match status" value="1"/>
</dbReference>
<dbReference type="PRINTS" id="PR00301">
    <property type="entry name" value="HEATSHOCK70"/>
</dbReference>
<name>A0A4S4KHG4_9APHY</name>
<evidence type="ECO:0000256" key="9">
    <source>
        <dbReference type="ARBA" id="ARBA00048056"/>
    </source>
</evidence>
<dbReference type="GO" id="GO:0140662">
    <property type="term" value="F:ATP-dependent protein folding chaperone"/>
    <property type="evidence" value="ECO:0007669"/>
    <property type="project" value="InterPro"/>
</dbReference>
<evidence type="ECO:0000256" key="6">
    <source>
        <dbReference type="ARBA" id="ARBA00022824"/>
    </source>
</evidence>
<dbReference type="SUPFAM" id="SSF53067">
    <property type="entry name" value="Actin-like ATPase domain"/>
    <property type="match status" value="2"/>
</dbReference>
<dbReference type="InterPro" id="IPR029047">
    <property type="entry name" value="HSP70_peptide-bd_sf"/>
</dbReference>